<reference evidence="2 3" key="1">
    <citation type="submission" date="2012-02" db="EMBL/GenBank/DDBJ databases">
        <title>Complete genome sequence of Actinoplanes missouriensis 431 (= NBRC 102363).</title>
        <authorList>
            <person name="Ohnishi Y."/>
            <person name="Ishikawa J."/>
            <person name="Sekine M."/>
            <person name="Hosoyama A."/>
            <person name="Harada T."/>
            <person name="Narita H."/>
            <person name="Hata T."/>
            <person name="Konno Y."/>
            <person name="Tutikane K."/>
            <person name="Fujita N."/>
            <person name="Horinouchi S."/>
            <person name="Hayakawa M."/>
        </authorList>
    </citation>
    <scope>NUCLEOTIDE SEQUENCE [LARGE SCALE GENOMIC DNA]</scope>
    <source>
        <strain evidence="3">ATCC 14538 / DSM 43046 / CBS 188.64 / JCM 3121 / NBRC 102363 / NCIMB 12654 / NRRL B-3342 / UNCC 431</strain>
    </source>
</reference>
<dbReference type="InterPro" id="IPR029068">
    <property type="entry name" value="Glyas_Bleomycin-R_OHBP_Dase"/>
</dbReference>
<dbReference type="Proteomes" id="UP000007882">
    <property type="component" value="Chromosome"/>
</dbReference>
<dbReference type="PATRIC" id="fig|512565.3.peg.5996"/>
<dbReference type="STRING" id="512565.AMIS_60030"/>
<keyword evidence="3" id="KW-1185">Reference proteome</keyword>
<dbReference type="eggNOG" id="COG0346">
    <property type="taxonomic scope" value="Bacteria"/>
</dbReference>
<dbReference type="SUPFAM" id="SSF54593">
    <property type="entry name" value="Glyoxalase/Bleomycin resistance protein/Dihydroxybiphenyl dioxygenase"/>
    <property type="match status" value="1"/>
</dbReference>
<dbReference type="PANTHER" id="PTHR35908:SF1">
    <property type="entry name" value="CONSERVED PROTEIN"/>
    <property type="match status" value="1"/>
</dbReference>
<dbReference type="AlphaFoldDB" id="I0HDY6"/>
<feature type="domain" description="VOC" evidence="1">
    <location>
        <begin position="3"/>
        <end position="114"/>
    </location>
</feature>
<dbReference type="PANTHER" id="PTHR35908">
    <property type="entry name" value="HYPOTHETICAL FUSION PROTEIN"/>
    <property type="match status" value="1"/>
</dbReference>
<dbReference type="HOGENOM" id="CLU_108054_0_1_11"/>
<organism evidence="2 3">
    <name type="scientific">Actinoplanes missouriensis (strain ATCC 14538 / DSM 43046 / CBS 188.64 / JCM 3121 / NBRC 102363 / NCIMB 12654 / NRRL B-3342 / UNCC 431)</name>
    <dbReference type="NCBI Taxonomy" id="512565"/>
    <lineage>
        <taxon>Bacteria</taxon>
        <taxon>Bacillati</taxon>
        <taxon>Actinomycetota</taxon>
        <taxon>Actinomycetes</taxon>
        <taxon>Micromonosporales</taxon>
        <taxon>Micromonosporaceae</taxon>
        <taxon>Actinoplanes</taxon>
    </lineage>
</organism>
<dbReference type="InterPro" id="IPR041581">
    <property type="entry name" value="Glyoxalase_6"/>
</dbReference>
<dbReference type="PROSITE" id="PS51819">
    <property type="entry name" value="VOC"/>
    <property type="match status" value="1"/>
</dbReference>
<dbReference type="KEGG" id="ams:AMIS_60030"/>
<name>I0HDY6_ACTM4</name>
<protein>
    <recommendedName>
        <fullName evidence="1">VOC domain-containing protein</fullName>
    </recommendedName>
</protein>
<proteinExistence type="predicted"/>
<dbReference type="Pfam" id="PF18029">
    <property type="entry name" value="Glyoxalase_6"/>
    <property type="match status" value="1"/>
</dbReference>
<evidence type="ECO:0000259" key="1">
    <source>
        <dbReference type="PROSITE" id="PS51819"/>
    </source>
</evidence>
<dbReference type="EMBL" id="AP012319">
    <property type="protein sequence ID" value="BAL91223.1"/>
    <property type="molecule type" value="Genomic_DNA"/>
</dbReference>
<dbReference type="CDD" id="cd06587">
    <property type="entry name" value="VOC"/>
    <property type="match status" value="1"/>
</dbReference>
<dbReference type="RefSeq" id="WP_014446110.1">
    <property type="nucleotide sequence ID" value="NC_017093.1"/>
</dbReference>
<dbReference type="Gene3D" id="3.10.180.10">
    <property type="entry name" value="2,3-Dihydroxybiphenyl 1,2-Dioxygenase, domain 1"/>
    <property type="match status" value="1"/>
</dbReference>
<evidence type="ECO:0000313" key="2">
    <source>
        <dbReference type="EMBL" id="BAL91223.1"/>
    </source>
</evidence>
<gene>
    <name evidence="2" type="ordered locus">AMIS_60030</name>
</gene>
<accession>I0HDY6</accession>
<sequence>MLDLAHITFDCSDAAELAGFWAEALGRPVDDGAGVHVATIGAAQAGPTFMFLRVDEPKTAKNRCHLDLNTDDRDAEVERLVRLGATYRSTHDEWGHSWVVLHDPAGNEFCVAQRTP</sequence>
<evidence type="ECO:0000313" key="3">
    <source>
        <dbReference type="Proteomes" id="UP000007882"/>
    </source>
</evidence>
<dbReference type="OrthoDB" id="3212826at2"/>
<dbReference type="InterPro" id="IPR037523">
    <property type="entry name" value="VOC_core"/>
</dbReference>